<sequence>WSGAGCTSRGLSCRGTRTSAAGRCASTIASSASCSTRPAVVAGTSGSSDGPPTAMRPTRCWRERWNSAGSCSRDGRTCPRLTASRWRGAAGCDPPT</sequence>
<dbReference type="AlphaFoldDB" id="A0A6J4TUL5"/>
<accession>A0A6J4TUL5</accession>
<name>A0A6J4TUL5_9SPHN</name>
<evidence type="ECO:0000313" key="1">
    <source>
        <dbReference type="EMBL" id="CAA9532084.1"/>
    </source>
</evidence>
<gene>
    <name evidence="1" type="ORF">AVDCRST_MAG31-2499</name>
</gene>
<feature type="non-terminal residue" evidence="1">
    <location>
        <position position="96"/>
    </location>
</feature>
<protein>
    <submittedName>
        <fullName evidence="1">Uncharacterized protein</fullName>
    </submittedName>
</protein>
<dbReference type="EMBL" id="CADCWA010000190">
    <property type="protein sequence ID" value="CAA9532084.1"/>
    <property type="molecule type" value="Genomic_DNA"/>
</dbReference>
<reference evidence="1" key="1">
    <citation type="submission" date="2020-02" db="EMBL/GenBank/DDBJ databases">
        <authorList>
            <person name="Meier V. D."/>
        </authorList>
    </citation>
    <scope>NUCLEOTIDE SEQUENCE</scope>
    <source>
        <strain evidence="1">AVDCRST_MAG31</strain>
    </source>
</reference>
<proteinExistence type="predicted"/>
<organism evidence="1">
    <name type="scientific">uncultured Sphingomonas sp</name>
    <dbReference type="NCBI Taxonomy" id="158754"/>
    <lineage>
        <taxon>Bacteria</taxon>
        <taxon>Pseudomonadati</taxon>
        <taxon>Pseudomonadota</taxon>
        <taxon>Alphaproteobacteria</taxon>
        <taxon>Sphingomonadales</taxon>
        <taxon>Sphingomonadaceae</taxon>
        <taxon>Sphingomonas</taxon>
        <taxon>environmental samples</taxon>
    </lineage>
</organism>
<feature type="non-terminal residue" evidence="1">
    <location>
        <position position="1"/>
    </location>
</feature>